<reference evidence="3" key="1">
    <citation type="submission" date="2022-11" db="EMBL/GenBank/DDBJ databases">
        <title>Robbsia betulipollinis sp. nov., isolated from pollen of birch (Betula pendula).</title>
        <authorList>
            <person name="Shi H."/>
            <person name="Ambika Manirajan B."/>
            <person name="Ratering S."/>
            <person name="Geissler-Plaum R."/>
            <person name="Schnell S."/>
        </authorList>
    </citation>
    <scope>NUCLEOTIDE SEQUENCE</scope>
    <source>
        <strain evidence="3">Bb-Pol-6</strain>
    </source>
</reference>
<keyword evidence="4" id="KW-1185">Reference proteome</keyword>
<comment type="caution">
    <text evidence="3">The sequence shown here is derived from an EMBL/GenBank/DDBJ whole genome shotgun (WGS) entry which is preliminary data.</text>
</comment>
<dbReference type="Proteomes" id="UP001082899">
    <property type="component" value="Unassembled WGS sequence"/>
</dbReference>
<sequence length="525" mass="56292">MTDEGLTPSPAAALTPPVTPSPAAFATSPASAPPPASLAALEARLAQDLKWLALPAPAWSPRRTHRGEAVSDVLIVGAGMCGLAAAGALKLLGIDNLRIVDRAPAGTEGPWVTFARMETLRSPKELTGPALGLPALTFRAWFESQFGADAWAALDKIPRTQWMDYLIWYRRALGLAVENEIRVVRVRPLDGLLEVTLADARGAEQRAWARHVVLATGRDGGGQPQVPAIARQLTRTRWAHSADDIDFAALAGRRVAVVGAGASAMDNAAAALEAGAARVDLFVRRRDLPRINKLTGVSSPGFAHGFALLSDDWKWRINHYAMSSQTPPPRGSTLRVSRHANAYFHLGSPVETIVDEASHLLVRTPRGEYPVDFLIFGTGFRTDLRARGELAPVVDAIRLWEDVFDASREGENGELARSPYLGPAFECLEKVPGSCPGLEGIHLFNYSALASQGKLSGDIPAVSIGAQRMAQGIIASLFRDDREHHYAALQAFAKPELFGDEWTDADAPDAAIDRDTDMPVAGAGV</sequence>
<evidence type="ECO:0000256" key="1">
    <source>
        <dbReference type="ARBA" id="ARBA00023002"/>
    </source>
</evidence>
<evidence type="ECO:0000313" key="3">
    <source>
        <dbReference type="EMBL" id="MCY0386200.1"/>
    </source>
</evidence>
<dbReference type="InterPro" id="IPR050982">
    <property type="entry name" value="Auxin_biosynth/cation_transpt"/>
</dbReference>
<dbReference type="EMBL" id="JAPMXC010000001">
    <property type="protein sequence ID" value="MCY0386200.1"/>
    <property type="molecule type" value="Genomic_DNA"/>
</dbReference>
<gene>
    <name evidence="3" type="ORF">OVY01_02845</name>
</gene>
<dbReference type="PRINTS" id="PR00411">
    <property type="entry name" value="PNDRDTASEI"/>
</dbReference>
<organism evidence="3 4">
    <name type="scientific">Robbsia betulipollinis</name>
    <dbReference type="NCBI Taxonomy" id="2981849"/>
    <lineage>
        <taxon>Bacteria</taxon>
        <taxon>Pseudomonadati</taxon>
        <taxon>Pseudomonadota</taxon>
        <taxon>Betaproteobacteria</taxon>
        <taxon>Burkholderiales</taxon>
        <taxon>Burkholderiaceae</taxon>
        <taxon>Robbsia</taxon>
    </lineage>
</organism>
<feature type="region of interest" description="Disordered" evidence="2">
    <location>
        <begin position="1"/>
        <end position="31"/>
    </location>
</feature>
<evidence type="ECO:0000256" key="2">
    <source>
        <dbReference type="SAM" id="MobiDB-lite"/>
    </source>
</evidence>
<dbReference type="Pfam" id="PF13738">
    <property type="entry name" value="Pyr_redox_3"/>
    <property type="match status" value="1"/>
</dbReference>
<dbReference type="PANTHER" id="PTHR43539">
    <property type="entry name" value="FLAVIN-BINDING MONOOXYGENASE-LIKE PROTEIN (AFU_ORTHOLOGUE AFUA_4G09220)"/>
    <property type="match status" value="1"/>
</dbReference>
<dbReference type="PRINTS" id="PR00368">
    <property type="entry name" value="FADPNR"/>
</dbReference>
<protein>
    <submittedName>
        <fullName evidence="3">NAD(P)/FAD-dependent oxidoreductase</fullName>
    </submittedName>
</protein>
<name>A0ABT3ZI46_9BURK</name>
<keyword evidence="1" id="KW-0560">Oxidoreductase</keyword>
<accession>A0ABT3ZI46</accession>
<evidence type="ECO:0000313" key="4">
    <source>
        <dbReference type="Proteomes" id="UP001082899"/>
    </source>
</evidence>
<dbReference type="SUPFAM" id="SSF51905">
    <property type="entry name" value="FAD/NAD(P)-binding domain"/>
    <property type="match status" value="1"/>
</dbReference>
<dbReference type="RefSeq" id="WP_267845499.1">
    <property type="nucleotide sequence ID" value="NZ_JAPMXC010000001.1"/>
</dbReference>
<dbReference type="Gene3D" id="3.50.50.60">
    <property type="entry name" value="FAD/NAD(P)-binding domain"/>
    <property type="match status" value="1"/>
</dbReference>
<dbReference type="PANTHER" id="PTHR43539:SF91">
    <property type="entry name" value="FAD-DEPENDENT URATE HYDROXYLASE"/>
    <property type="match status" value="1"/>
</dbReference>
<feature type="compositionally biased region" description="Low complexity" evidence="2">
    <location>
        <begin position="1"/>
        <end position="30"/>
    </location>
</feature>
<dbReference type="InterPro" id="IPR036188">
    <property type="entry name" value="FAD/NAD-bd_sf"/>
</dbReference>
<proteinExistence type="predicted"/>